<evidence type="ECO:0000313" key="4">
    <source>
        <dbReference type="EMBL" id="KAF4313973.1"/>
    </source>
</evidence>
<dbReference type="InterPro" id="IPR042099">
    <property type="entry name" value="ANL_N_sf"/>
</dbReference>
<name>A0A8H4J8L1_9PEZI</name>
<dbReference type="InterPro" id="IPR000873">
    <property type="entry name" value="AMP-dep_synth/lig_dom"/>
</dbReference>
<comment type="caution">
    <text evidence="4">The sequence shown here is derived from an EMBL/GenBank/DDBJ whole genome shotgun (WGS) entry which is preliminary data.</text>
</comment>
<evidence type="ECO:0000313" key="5">
    <source>
        <dbReference type="Proteomes" id="UP000572817"/>
    </source>
</evidence>
<dbReference type="InterPro" id="IPR051414">
    <property type="entry name" value="Adenylate-forming_Reductase"/>
</dbReference>
<evidence type="ECO:0000259" key="3">
    <source>
        <dbReference type="Pfam" id="PF00501"/>
    </source>
</evidence>
<dbReference type="Pfam" id="PF23562">
    <property type="entry name" value="AMP-binding_C_3"/>
    <property type="match status" value="1"/>
</dbReference>
<dbReference type="Gene3D" id="3.40.50.12780">
    <property type="entry name" value="N-terminal domain of ligase-like"/>
    <property type="match status" value="1"/>
</dbReference>
<protein>
    <recommendedName>
        <fullName evidence="3">AMP-dependent synthetase/ligase domain-containing protein</fullName>
    </recommendedName>
</protein>
<keyword evidence="2" id="KW-0597">Phosphoprotein</keyword>
<keyword evidence="5" id="KW-1185">Reference proteome</keyword>
<keyword evidence="1" id="KW-0596">Phosphopantetheine</keyword>
<dbReference type="AlphaFoldDB" id="A0A8H4J8L1"/>
<dbReference type="Proteomes" id="UP000572817">
    <property type="component" value="Unassembled WGS sequence"/>
</dbReference>
<dbReference type="PANTHER" id="PTHR43439:SF2">
    <property type="entry name" value="ENZYME, PUTATIVE (JCVI)-RELATED"/>
    <property type="match status" value="1"/>
</dbReference>
<sequence>MSRTFWEVEDKAIVVVQSSRTTGLPKPVYLTNGYFGTLDWISRLPIPPARVAAFPSAAGKGGLFLTMSPYFHMMGIMAIVESIFHGYPVIQCPDMPITPGLLERVLDTTGATKPTAIIAASILEELSSSQKGVEVLKRFHTVFIGGAPLPLEVGDRLSQQINLQNIMGSTEIGLLVSLIQEKAEDWEYFEWAPAYGIEIRPAEGGGCELTIPRGENRDFHGIFHKFPDKRVYRAKDIYEQHPGRPHLWRFVGRLDDVIVLRNGEKFNPSAMENMIQSHPLVYRAVILGEGRFEAAALVKPHWEKYSERPTEFVDQLWSDIEKANEAGPA</sequence>
<evidence type="ECO:0000256" key="1">
    <source>
        <dbReference type="ARBA" id="ARBA00022450"/>
    </source>
</evidence>
<dbReference type="EMBL" id="WWBZ02000001">
    <property type="protein sequence ID" value="KAF4313973.1"/>
    <property type="molecule type" value="Genomic_DNA"/>
</dbReference>
<dbReference type="PANTHER" id="PTHR43439">
    <property type="entry name" value="PHENYLACETATE-COENZYME A LIGASE"/>
    <property type="match status" value="1"/>
</dbReference>
<feature type="domain" description="AMP-dependent synthetase/ligase" evidence="3">
    <location>
        <begin position="9"/>
        <end position="186"/>
    </location>
</feature>
<accession>A0A8H4J8L1</accession>
<evidence type="ECO:0000256" key="2">
    <source>
        <dbReference type="ARBA" id="ARBA00022553"/>
    </source>
</evidence>
<organism evidence="4 5">
    <name type="scientific">Botryosphaeria dothidea</name>
    <dbReference type="NCBI Taxonomy" id="55169"/>
    <lineage>
        <taxon>Eukaryota</taxon>
        <taxon>Fungi</taxon>
        <taxon>Dikarya</taxon>
        <taxon>Ascomycota</taxon>
        <taxon>Pezizomycotina</taxon>
        <taxon>Dothideomycetes</taxon>
        <taxon>Dothideomycetes incertae sedis</taxon>
        <taxon>Botryosphaeriales</taxon>
        <taxon>Botryosphaeriaceae</taxon>
        <taxon>Botryosphaeria</taxon>
    </lineage>
</organism>
<proteinExistence type="predicted"/>
<gene>
    <name evidence="4" type="ORF">GTA08_BOTSDO01751</name>
</gene>
<dbReference type="OrthoDB" id="429813at2759"/>
<dbReference type="Pfam" id="PF00501">
    <property type="entry name" value="AMP-binding"/>
    <property type="match status" value="1"/>
</dbReference>
<reference evidence="4" key="1">
    <citation type="submission" date="2020-04" db="EMBL/GenBank/DDBJ databases">
        <title>Genome Assembly and Annotation of Botryosphaeria dothidea sdau 11-99, a Latent Pathogen of Apple Fruit Ring Rot in China.</title>
        <authorList>
            <person name="Yu C."/>
            <person name="Diao Y."/>
            <person name="Lu Q."/>
            <person name="Zhao J."/>
            <person name="Cui S."/>
            <person name="Peng C."/>
            <person name="He B."/>
            <person name="Liu H."/>
        </authorList>
    </citation>
    <scope>NUCLEOTIDE SEQUENCE [LARGE SCALE GENOMIC DNA]</scope>
    <source>
        <strain evidence="4">Sdau11-99</strain>
    </source>
</reference>
<dbReference type="SUPFAM" id="SSF56801">
    <property type="entry name" value="Acetyl-CoA synthetase-like"/>
    <property type="match status" value="1"/>
</dbReference>